<dbReference type="SUPFAM" id="SSF48452">
    <property type="entry name" value="TPR-like"/>
    <property type="match status" value="2"/>
</dbReference>
<accession>A0A3B0URA3</accession>
<dbReference type="InterPro" id="IPR019734">
    <property type="entry name" value="TPR_rpt"/>
</dbReference>
<organism evidence="1">
    <name type="scientific">hydrothermal vent metagenome</name>
    <dbReference type="NCBI Taxonomy" id="652676"/>
    <lineage>
        <taxon>unclassified sequences</taxon>
        <taxon>metagenomes</taxon>
        <taxon>ecological metagenomes</taxon>
    </lineage>
</organism>
<feature type="non-terminal residue" evidence="1">
    <location>
        <position position="256"/>
    </location>
</feature>
<dbReference type="PROSITE" id="PS50005">
    <property type="entry name" value="TPR"/>
    <property type="match status" value="3"/>
</dbReference>
<gene>
    <name evidence="1" type="ORF">MNBD_BACTEROID06-1124</name>
</gene>
<dbReference type="PANTHER" id="PTHR12558">
    <property type="entry name" value="CELL DIVISION CYCLE 16,23,27"/>
    <property type="match status" value="1"/>
</dbReference>
<dbReference type="Gene3D" id="1.25.40.10">
    <property type="entry name" value="Tetratricopeptide repeat domain"/>
    <property type="match status" value="3"/>
</dbReference>
<dbReference type="PANTHER" id="PTHR12558:SF13">
    <property type="entry name" value="CELL DIVISION CYCLE PROTEIN 27 HOMOLOG"/>
    <property type="match status" value="1"/>
</dbReference>
<dbReference type="InterPro" id="IPR011990">
    <property type="entry name" value="TPR-like_helical_dom_sf"/>
</dbReference>
<dbReference type="Pfam" id="PF14559">
    <property type="entry name" value="TPR_19"/>
    <property type="match status" value="2"/>
</dbReference>
<sequence length="256" mass="29479">MSLKLVLNLILIFILGLSLKVDAQRKNKKKKTPKSSLYIQQEAEYYFTEGEKQYILEDYAKAVTNFRSSIQLAPKNDVAYFKLAQIYNTTNQLDAAKQSILRALELNNNNSYYYLLAADIFTNANNLKEATKYYEQLISKIPGEEHTFFQLGAIYLYLQDYENALYTYQRAEDYFGINEQASVQKQKIYLKQNQVDKAIKEGQKLINEFPNNPKYVVMLAEVLSANGYEKEAIILIETLLASTPDVPDTRLLLADL</sequence>
<protein>
    <submittedName>
        <fullName evidence="1">Uncharacterized protein</fullName>
    </submittedName>
</protein>
<evidence type="ECO:0000313" key="1">
    <source>
        <dbReference type="EMBL" id="VAW27737.1"/>
    </source>
</evidence>
<dbReference type="EMBL" id="UOES01000296">
    <property type="protein sequence ID" value="VAW27737.1"/>
    <property type="molecule type" value="Genomic_DNA"/>
</dbReference>
<reference evidence="1" key="1">
    <citation type="submission" date="2018-06" db="EMBL/GenBank/DDBJ databases">
        <authorList>
            <person name="Zhirakovskaya E."/>
        </authorList>
    </citation>
    <scope>NUCLEOTIDE SEQUENCE</scope>
</reference>
<dbReference type="AlphaFoldDB" id="A0A3B0URA3"/>
<proteinExistence type="predicted"/>
<dbReference type="Pfam" id="PF13174">
    <property type="entry name" value="TPR_6"/>
    <property type="match status" value="1"/>
</dbReference>
<dbReference type="SMART" id="SM00028">
    <property type="entry name" value="TPR"/>
    <property type="match status" value="5"/>
</dbReference>
<name>A0A3B0URA3_9ZZZZ</name>